<accession>A0A1B8HT50</accession>
<keyword evidence="2" id="KW-1185">Reference proteome</keyword>
<name>A0A1B8HT50_9GAMM</name>
<reference evidence="2" key="1">
    <citation type="submission" date="2016-06" db="EMBL/GenBank/DDBJ databases">
        <authorList>
            <person name="Butler K."/>
        </authorList>
    </citation>
    <scope>NUCLEOTIDE SEQUENCE [LARGE SCALE GENOMIC DNA]</scope>
    <source>
        <strain evidence="2">GCSL-Mp20</strain>
    </source>
</reference>
<protein>
    <submittedName>
        <fullName evidence="1">Uncharacterized protein</fullName>
    </submittedName>
</protein>
<evidence type="ECO:0000313" key="1">
    <source>
        <dbReference type="EMBL" id="OBU13025.1"/>
    </source>
</evidence>
<gene>
    <name evidence="1" type="ORF">AYY18_14290</name>
</gene>
<dbReference type="EMBL" id="LZEY01000003">
    <property type="protein sequence ID" value="OBU13025.1"/>
    <property type="molecule type" value="Genomic_DNA"/>
</dbReference>
<organism evidence="1 2">
    <name type="scientific">Morganella psychrotolerans</name>
    <dbReference type="NCBI Taxonomy" id="368603"/>
    <lineage>
        <taxon>Bacteria</taxon>
        <taxon>Pseudomonadati</taxon>
        <taxon>Pseudomonadota</taxon>
        <taxon>Gammaproteobacteria</taxon>
        <taxon>Enterobacterales</taxon>
        <taxon>Morganellaceae</taxon>
        <taxon>Morganella</taxon>
    </lineage>
</organism>
<sequence length="59" mass="7009">MNIGDLDPVVQCEILRLAHNYAINRRELLSRDKKQPREESEWYGDQITEATKKMLSLYE</sequence>
<dbReference type="AlphaFoldDB" id="A0A1B8HT50"/>
<comment type="caution">
    <text evidence="1">The sequence shown here is derived from an EMBL/GenBank/DDBJ whole genome shotgun (WGS) entry which is preliminary data.</text>
</comment>
<dbReference type="Proteomes" id="UP000092377">
    <property type="component" value="Unassembled WGS sequence"/>
</dbReference>
<proteinExistence type="predicted"/>
<evidence type="ECO:0000313" key="2">
    <source>
        <dbReference type="Proteomes" id="UP000092377"/>
    </source>
</evidence>